<feature type="chain" id="PRO_5019207814" evidence="1">
    <location>
        <begin position="22"/>
        <end position="4075"/>
    </location>
</feature>
<proteinExistence type="predicted"/>
<feature type="domain" description="SGNH hydrolase-type esterase" evidence="2">
    <location>
        <begin position="102"/>
        <end position="367"/>
    </location>
</feature>
<evidence type="ECO:0000256" key="1">
    <source>
        <dbReference type="SAM" id="SignalP"/>
    </source>
</evidence>
<dbReference type="PANTHER" id="PTHR30383">
    <property type="entry name" value="THIOESTERASE 1/PROTEASE 1/LYSOPHOSPHOLIPASE L1"/>
    <property type="match status" value="1"/>
</dbReference>
<name>A0A449B6B9_9BACT</name>
<dbReference type="InterPro" id="IPR036514">
    <property type="entry name" value="SGNH_hydro_sf"/>
</dbReference>
<keyword evidence="4" id="KW-1185">Reference proteome</keyword>
<dbReference type="Pfam" id="PF13472">
    <property type="entry name" value="Lipase_GDSL_2"/>
    <property type="match status" value="1"/>
</dbReference>
<dbReference type="Gene3D" id="3.40.50.1110">
    <property type="entry name" value="SGNH hydrolase"/>
    <property type="match status" value="1"/>
</dbReference>
<dbReference type="OrthoDB" id="399880at2"/>
<dbReference type="RefSeq" id="WP_129693753.1">
    <property type="nucleotide sequence ID" value="NZ_LR215039.1"/>
</dbReference>
<protein>
    <submittedName>
        <fullName evidence="3">Predicted membrane protein</fullName>
    </submittedName>
</protein>
<sequence>MSKRKSLVMSLALLSVSGAYVASCNAPGSSTPIQKEDPQIDLLPPIENVNVAKPTTDLGNNVNDKNKPETTVSLFGNPVEANAPKSASKNYISAEQKINYVAFGDSITAGFDGTLPTDFQGEKLSNGTITGLSYPAFLARMLNNNNRVAEFKNFAYSGSTALDWLTFLGVDYQPASKTNRFAKKYKENYETVLNDFKNRLAKANLVTFSIGANDLFQLITSNIKNYNLSDVFKTLTSANPSYGELAKFVNDVLGKSLTEMSKRINTLISTIKVLAPHANINLISYPVPMLGLKELFDDYLKSLFNNLPLNIKPLDYLLGVLNSALKSTAKITSINYVNLYNEDFWSKNANSLSTILLDIHPNTFGYKKMAQDLYLKLSVDKLGIQNYGNYDFNEEFLNSDSDSLELQIQPTQDSTKIFGNTSFEYINSLSEQEKQIQSLRSERNFGQRIIDLTNIFEDLLYSGINTLTKQNFYKELDPQGVLTQLLFSEDKKEIFGDFNEKFQASGIIQDGFYNLQSTLRELKNKNQLTLQQLGPVALSAFLNESNIAKLVGVIARSNLIKNNKEQLTELLNTILTNGLNIYKDKIINSLASIISQFTKNKLNQEAIKTLLNKILSDENFENILHTISNIFINRSENFENVQNYKDIILAFLQNTEDFDAIANSLSAIAGYVLETPEIQDLIADILYEYLKNNDLHANITSEQTTKFTKDLLTFASDSLLRDGLLKDLIKGVLNNLNANPSTDLSSVLTSSLANVFGSFFDFNNNNERLIAFLKNLFASEIIKGNKEFLKSLVNNILNSQKISLPSFILDLIPSPISAQIREYVGKDNFKDLLGFVLELPQTKDTINTIVGSLVDNSAQFSEFETFEELIQKLLRSINLDTIKENLKAIINSVLSSEKFAAIVEKVLLNAFEKINVDVTKNTIKNFAKSAANSLDDIINYLGVHNQIIDVIFEKLQLAQTQDNSIEILSTIPASILEIFSHKVNDNVYEFIKGLINLDLIQQPDNRAALKEILSALWDHLNADDTLASLAKNVLNKAIGTETIETYFDVNELNSFIDSFIKQSSLKDLLINSFDFVISHQVWKGEVNNFEDFLVTILKDPQLQSTLQNTLSIFIDQSIDNAHFSKTFAKLVNALLAKYDVTLDTVSLEELGSQLPGFVKEIIGNNNLKDRWLELLFTDVQSSNSLPEVLNNLKNATLKALDITNSPLLINSILNSALIKDHKDTLKNLFESFVTQLQNSSKLNVFVQDLKLHNVLASLNVQDQEVQTLFASIFADPNFVTVSKTAFNLILDHAKEIATSQTYNEFLDKLTENKDEILALKEPLKALVSNLLSNSTVKRLIAQSVHSYLVKAHLDTKLTQEQTDQAVSDLLLFVGNNPLVSEFINNFIEDALTNIHVAGASQFGEIIIRSLTHAAENTFEFSTDEDALKLVQLINNVIDSNFLNNNKSYLKTLLTNIIEKLADLDVASIIFNFLPQTSKEFIEQSITKEKFNSLVNLILSLDDTKVILKTVVNNILDSSVSLRDSQSLNDLISKIVKIIDFNAIKSPSKSLLESLIAQQQFKPLLKSVFTSVYQYLNLDPTSEHNAKFIEDLSNNLKATIDAFELLDPIFEKVFEKLSQAATSDRPLDILKELPNDLGTIFAAKVSSDPQAFIKKVFNLDVFANNKEALSDLIKAIYGILEKNDILDSIIKNTIIPQLLKEPASLYVDAEEIGDLLLNIVKSNNFKAFVFDAIDLLIHNSNWVDHLNDPKALINEILKIDTFAERLQDNIAPLLKEILQENKLRKTLAKVAHKLATDNGYEFDLNKLTVVSRNLLNSIIPYLESIGSLDKLVNNVFALINQHKDIDLIAQNISSAITKSFDFSDFNLIKHLLASELFTENIDVLKEVALSFINQFTTKDHYSNLVAKVDLTNALTSANLNSTQITQLNDFVKETLKDTKTIELFKKALEFVIDNALELSKSQNYSDLAFKILKDEHFITSIKTNIIYLVDKVLKNPALQEILGTLIYNYVSNSNYSWVLKDVESPQELFKDVFTLVESLDREFNLLEKVFEAVLEFAQDKQAISINDFVAKLINKLSTLLSDETNVVKLIHLVANQMLPKHETKINKIVENIYERVQSNEDFVDQLISLIPSNLKMEINQYISNDDLKYFVQRIFGIPQFKTFVLSATSELLKDKDALNNAHTYNDLLKLLLSKLDLNNKGKDAFVAIVEDLTSDDKFKSIAKSTLTNVLATKFASVDNALLTHLSSDVVEGVVDLLKDLQIYDSLVNKLFEVLASLATQENVQLNSQLFQPLVDIVLNKFNENQQQFIHKIVSSNIWSNNKTALEDILKTLLNSLLKNNTVQSVIKNAIDSVTGDVESYLNKDALKALVDELVNVENVTPITDTLIHYLVNNNEWVNVFNDKNTLIYQVLKGSNVLVTNKAEINSLLQKILNSNNLDLVIQKAVNALLTKEGYNQTIDLSFAQGIKSALNELNSKDNDSTLVAKLIDLFANKLNSETSLQNALNATLKEFVSTARLSEFATVKAIINSNIFKSPNKEQAKNILEYFFNKYFNADNISKITALVPAQTIANASSYNDLVKIAFSQSEFTTSLKTNVVNILNEIVRDEHTREVLSNLITTFLNKESLKPFLKGINDKQRLVNNVLEVFDIFDNQLGISSIVYESLVDYLAENGVAFDNVSHLTNSIFDGLKASVSENTENKVTAIVRSLANSRLLTENKNDLITIFNNVFESISADDFANLVEGFLSENAKNELQKYLSINSFKELIKFIHSNEHFKGILNAVLKNSLDRFSEYSSVQSYSDIITKTFEIINVDNLETNIKGLIADLLETQQIKDILYEFFKTTLTTYEVNVTDTQIDNFIRALANNINILVDSIDILNPALDAIFNILKSDAFKLNPTDELGKISTTLTNLLKEKITNNPRSFADKILGWSFVSSNKEGLVKTLTQLLIGLNKQGVIANLINPAIDNLNINEGIFKYLAKDDIKALLTNVLKYPEINELINAGVPELINDTQWLDLLNTPETLIFSVFKKESILNALKTNLSSMLEKMLKESALHNSLVKAFDAFTDTYGLDLVNFNKEAFVKATANNLVNILKQANVYETLYNQLFESFNTSNNAAEFINNLSSASIEIFKSSHFNIVKALLNSEYLQNQKDQIKQLIQGVIYSFGAKSNEVEKLLTDLNLSATLEQYGLTASEAATATSELLKLSSVQNIITGALNHVLDNAQNIAQANTYNDLVKNIFASEEFKTSLKANIQISLSDIFNNDVLTNAVSKIIYKLAQDNNFGWVFEHITDPQSLIESLLDTVSALNEHFGLTNTVIDKAFEVLSQNGYQGDFSVIVSAIINQFSALFAGDNLESNVLSLFRVLSHSQAFVSKKADIKQLIENVLNHFSTEFDFGTFVWNKLPTATQEWINQNLFDSTVLINLINRGAKAPQLRELINHFIAFLVDNPNQIESSNTLLDLLKAYFNVEANTTYFKTKAKELITYTFSSEESQQAVKTAVGKFFTFLEVDKTTEIDNLINLLSTELVPMFNRIGLIDQVLDGIINLVKEEEGSIFEALPKLASKIVASIKPTQYDFFKKFIGDQTITNNKNIIKNGLHKIIESFVYRPGKLEAILNSLNVGSSIVDYDATTITNMIVRIVRDGNIMNVIKLLSASFVDSNTEYAKLNSWPQALNYFIQHADANLVKTYVRLWFQNTAGQNNSDLNQGVGAILHKMLKGYGFNFDNDADLSMMKQVANGLLKTLAADNNVLTKIVDKMVENIKSIDFTKVNDPAFALNRAITSAALSPLLSDDEQNILTSKIFDLTGFFNNVTSNIGPEAYTKFINRLFESSSLENVTGIYKFLNGFLDLQLSSIDQNASSNNSNSNNNQPNGDYKWNQPFAPTVKFDSYNIFTLKGKVSDFAALFFRPIFLKIYADAAANRWNSTNFKLNDGYKALYRVHTLLLWILHDKANVGGLFWNYTYDTVEAYVAYGQEKAWDTAYNKYKNQIRNDSNYLKTLGTRTSWTGRRSYWSVYTSGNDSGSTNNNNYWEDQVLAYIYYRTSQPRDKYNPSKTKTKVLLESLERGYIGASNRVRE</sequence>
<evidence type="ECO:0000313" key="4">
    <source>
        <dbReference type="Proteomes" id="UP000289497"/>
    </source>
</evidence>
<dbReference type="SUPFAM" id="SSF52266">
    <property type="entry name" value="SGNH hydrolase"/>
    <property type="match status" value="1"/>
</dbReference>
<reference evidence="3 4" key="1">
    <citation type="submission" date="2019-01" db="EMBL/GenBank/DDBJ databases">
        <authorList>
            <consortium name="Pathogen Informatics"/>
        </authorList>
    </citation>
    <scope>NUCLEOTIDE SEQUENCE [LARGE SCALE GENOMIC DNA]</scope>
    <source>
        <strain evidence="3 4">NCTC10179</strain>
    </source>
</reference>
<dbReference type="InterPro" id="IPR051532">
    <property type="entry name" value="Ester_Hydrolysis_Enzymes"/>
</dbReference>
<dbReference type="InterPro" id="IPR013830">
    <property type="entry name" value="SGNH_hydro"/>
</dbReference>
<evidence type="ECO:0000259" key="2">
    <source>
        <dbReference type="Pfam" id="PF13472"/>
    </source>
</evidence>
<gene>
    <name evidence="3" type="ORF">NCTC10179_00323</name>
</gene>
<feature type="signal peptide" evidence="1">
    <location>
        <begin position="1"/>
        <end position="21"/>
    </location>
</feature>
<organism evidence="3 4">
    <name type="scientific">Mycoplasmopsis columboralis</name>
    <dbReference type="NCBI Taxonomy" id="171282"/>
    <lineage>
        <taxon>Bacteria</taxon>
        <taxon>Bacillati</taxon>
        <taxon>Mycoplasmatota</taxon>
        <taxon>Mycoplasmoidales</taxon>
        <taxon>Metamycoplasmataceae</taxon>
        <taxon>Mycoplasmopsis</taxon>
    </lineage>
</organism>
<accession>A0A449B6B9</accession>
<dbReference type="Proteomes" id="UP000289497">
    <property type="component" value="Chromosome"/>
</dbReference>
<evidence type="ECO:0000313" key="3">
    <source>
        <dbReference type="EMBL" id="VEU76153.1"/>
    </source>
</evidence>
<dbReference type="EMBL" id="LR215039">
    <property type="protein sequence ID" value="VEU76153.1"/>
    <property type="molecule type" value="Genomic_DNA"/>
</dbReference>
<dbReference type="KEGG" id="mcou:NCTC10179_00323"/>
<keyword evidence="1" id="KW-0732">Signal</keyword>